<proteinExistence type="inferred from homology"/>
<evidence type="ECO:0000256" key="4">
    <source>
        <dbReference type="ARBA" id="ARBA00022729"/>
    </source>
</evidence>
<name>A0A0W8FAW9_9ZZZZ</name>
<dbReference type="InterPro" id="IPR030678">
    <property type="entry name" value="Peptide/Ni-bd"/>
</dbReference>
<dbReference type="PANTHER" id="PTHR30290:SF10">
    <property type="entry name" value="PERIPLASMIC OLIGOPEPTIDE-BINDING PROTEIN-RELATED"/>
    <property type="match status" value="1"/>
</dbReference>
<dbReference type="Gene3D" id="3.10.105.10">
    <property type="entry name" value="Dipeptide-binding Protein, Domain 3"/>
    <property type="match status" value="1"/>
</dbReference>
<evidence type="ECO:0000256" key="1">
    <source>
        <dbReference type="ARBA" id="ARBA00004196"/>
    </source>
</evidence>
<keyword evidence="4" id="KW-0732">Signal</keyword>
<dbReference type="PIRSF" id="PIRSF002741">
    <property type="entry name" value="MppA"/>
    <property type="match status" value="1"/>
</dbReference>
<dbReference type="SUPFAM" id="SSF53850">
    <property type="entry name" value="Periplasmic binding protein-like II"/>
    <property type="match status" value="1"/>
</dbReference>
<dbReference type="InterPro" id="IPR039424">
    <property type="entry name" value="SBP_5"/>
</dbReference>
<dbReference type="GO" id="GO:0015833">
    <property type="term" value="P:peptide transport"/>
    <property type="evidence" value="ECO:0007669"/>
    <property type="project" value="TreeGrafter"/>
</dbReference>
<accession>A0A0W8FAW9</accession>
<dbReference type="GO" id="GO:0043190">
    <property type="term" value="C:ATP-binding cassette (ABC) transporter complex"/>
    <property type="evidence" value="ECO:0007669"/>
    <property type="project" value="InterPro"/>
</dbReference>
<dbReference type="InterPro" id="IPR000914">
    <property type="entry name" value="SBP_5_dom"/>
</dbReference>
<comment type="similarity">
    <text evidence="2">Belongs to the bacterial solute-binding protein 5 family.</text>
</comment>
<dbReference type="GO" id="GO:0030313">
    <property type="term" value="C:cell envelope"/>
    <property type="evidence" value="ECO:0007669"/>
    <property type="project" value="UniProtKB-SubCell"/>
</dbReference>
<feature type="domain" description="Solute-binding protein family 5" evidence="5">
    <location>
        <begin position="78"/>
        <end position="443"/>
    </location>
</feature>
<evidence type="ECO:0000259" key="5">
    <source>
        <dbReference type="Pfam" id="PF00496"/>
    </source>
</evidence>
<evidence type="ECO:0000313" key="6">
    <source>
        <dbReference type="EMBL" id="KUG17746.1"/>
    </source>
</evidence>
<keyword evidence="3" id="KW-0813">Transport</keyword>
<evidence type="ECO:0000256" key="2">
    <source>
        <dbReference type="ARBA" id="ARBA00005695"/>
    </source>
</evidence>
<dbReference type="Gene3D" id="3.40.190.10">
    <property type="entry name" value="Periplasmic binding protein-like II"/>
    <property type="match status" value="1"/>
</dbReference>
<dbReference type="GO" id="GO:1904680">
    <property type="term" value="F:peptide transmembrane transporter activity"/>
    <property type="evidence" value="ECO:0007669"/>
    <property type="project" value="TreeGrafter"/>
</dbReference>
<gene>
    <name evidence="6" type="ORF">ASZ90_012552</name>
</gene>
<dbReference type="PANTHER" id="PTHR30290">
    <property type="entry name" value="PERIPLASMIC BINDING COMPONENT OF ABC TRANSPORTER"/>
    <property type="match status" value="1"/>
</dbReference>
<dbReference type="AlphaFoldDB" id="A0A0W8FAW9"/>
<protein>
    <submittedName>
        <fullName evidence="6">Oligopeptide abc transporter, periplasmic oligopeptide-binding protein oppa</fullName>
    </submittedName>
</protein>
<comment type="subcellular location">
    <subcellularLocation>
        <location evidence="1">Cell envelope</location>
    </subcellularLocation>
</comment>
<evidence type="ECO:0000256" key="3">
    <source>
        <dbReference type="ARBA" id="ARBA00022448"/>
    </source>
</evidence>
<dbReference type="CDD" id="cd00995">
    <property type="entry name" value="PBP2_NikA_DppA_OppA_like"/>
    <property type="match status" value="1"/>
</dbReference>
<dbReference type="Pfam" id="PF00496">
    <property type="entry name" value="SBP_bac_5"/>
    <property type="match status" value="1"/>
</dbReference>
<reference evidence="6" key="1">
    <citation type="journal article" date="2015" name="Proc. Natl. Acad. Sci. U.S.A.">
        <title>Networks of energetic and metabolic interactions define dynamics in microbial communities.</title>
        <authorList>
            <person name="Embree M."/>
            <person name="Liu J.K."/>
            <person name="Al-Bassam M.M."/>
            <person name="Zengler K."/>
        </authorList>
    </citation>
    <scope>NUCLEOTIDE SEQUENCE</scope>
</reference>
<dbReference type="GO" id="GO:0042597">
    <property type="term" value="C:periplasmic space"/>
    <property type="evidence" value="ECO:0007669"/>
    <property type="project" value="UniProtKB-ARBA"/>
</dbReference>
<sequence length="529" mass="59556">MGAKKDSISNLSLIFCLLLSGLPMVQGEEQSDNYAIEKLVIGTTNQVEDINVNDNTFTTYLETLLTKSLIRVDQSGNFVPALAKSWETDDAEVWTFHLAKDATWHDGVPVTAEDIKFSLEYLPEKLGGSNWNIIESVQAPDNQTLVIDLDSPDGNFLTNLLMLRTLPKHIFENVAEPKKFNEPESAIGCGPYKFMDFVKAAGLLRFLAYDGYYEGRPAVKEIDIRMFKNEDAMMMALLKGEIDTIYVYSGGISYYNVPQIIESEELGYMLIENTGVPAALWMNQDKEPYDDVRFREALSYAIDYEELVTLFTAGYGRTPTAGFIPDGSLNYVETRELSFNSTQAMNLLNETGMVDVDGDGLRELADGNKFQPQIMVKSDSESVRLGEILKKYMNSVGLDAQIKVTDGSGFWEIVDAKRHEMFISRTTPWGMMMEAGYATGYMDTRSNGWPMVDEPEFIELVDSLLASFSDEETAKLARSVQEYYARELPAIALYWNDYVQPYNKKYEGYVADPIHGILSYETLFGLHPA</sequence>
<organism evidence="6">
    <name type="scientific">hydrocarbon metagenome</name>
    <dbReference type="NCBI Taxonomy" id="938273"/>
    <lineage>
        <taxon>unclassified sequences</taxon>
        <taxon>metagenomes</taxon>
        <taxon>ecological metagenomes</taxon>
    </lineage>
</organism>
<dbReference type="EMBL" id="LNQE01001423">
    <property type="protein sequence ID" value="KUG17746.1"/>
    <property type="molecule type" value="Genomic_DNA"/>
</dbReference>
<comment type="caution">
    <text evidence="6">The sequence shown here is derived from an EMBL/GenBank/DDBJ whole genome shotgun (WGS) entry which is preliminary data.</text>
</comment>